<name>A0A9P6DQX7_9AGAM</name>
<evidence type="ECO:0000313" key="1">
    <source>
        <dbReference type="EMBL" id="KAF9510502.1"/>
    </source>
</evidence>
<organism evidence="1 2">
    <name type="scientific">Hydnum rufescens UP504</name>
    <dbReference type="NCBI Taxonomy" id="1448309"/>
    <lineage>
        <taxon>Eukaryota</taxon>
        <taxon>Fungi</taxon>
        <taxon>Dikarya</taxon>
        <taxon>Basidiomycota</taxon>
        <taxon>Agaricomycotina</taxon>
        <taxon>Agaricomycetes</taxon>
        <taxon>Cantharellales</taxon>
        <taxon>Hydnaceae</taxon>
        <taxon>Hydnum</taxon>
    </lineage>
</organism>
<dbReference type="EMBL" id="MU129015">
    <property type="protein sequence ID" value="KAF9510502.1"/>
    <property type="molecule type" value="Genomic_DNA"/>
</dbReference>
<sequence>MTTPDIVKQIHHFQKHHNDYSRQRMRPTGFNLKQAIATFGLEHDRNWSCEKEYEWKIEEIPETMGFQPSDCLKLRQKL</sequence>
<proteinExistence type="predicted"/>
<keyword evidence="2" id="KW-1185">Reference proteome</keyword>
<comment type="caution">
    <text evidence="1">The sequence shown here is derived from an EMBL/GenBank/DDBJ whole genome shotgun (WGS) entry which is preliminary data.</text>
</comment>
<dbReference type="AlphaFoldDB" id="A0A9P6DQX7"/>
<reference evidence="1" key="1">
    <citation type="journal article" date="2020" name="Nat. Commun.">
        <title>Large-scale genome sequencing of mycorrhizal fungi provides insights into the early evolution of symbiotic traits.</title>
        <authorList>
            <person name="Miyauchi S."/>
            <person name="Kiss E."/>
            <person name="Kuo A."/>
            <person name="Drula E."/>
            <person name="Kohler A."/>
            <person name="Sanchez-Garcia M."/>
            <person name="Morin E."/>
            <person name="Andreopoulos B."/>
            <person name="Barry K.W."/>
            <person name="Bonito G."/>
            <person name="Buee M."/>
            <person name="Carver A."/>
            <person name="Chen C."/>
            <person name="Cichocki N."/>
            <person name="Clum A."/>
            <person name="Culley D."/>
            <person name="Crous P.W."/>
            <person name="Fauchery L."/>
            <person name="Girlanda M."/>
            <person name="Hayes R.D."/>
            <person name="Keri Z."/>
            <person name="LaButti K."/>
            <person name="Lipzen A."/>
            <person name="Lombard V."/>
            <person name="Magnuson J."/>
            <person name="Maillard F."/>
            <person name="Murat C."/>
            <person name="Nolan M."/>
            <person name="Ohm R.A."/>
            <person name="Pangilinan J."/>
            <person name="Pereira M.F."/>
            <person name="Perotto S."/>
            <person name="Peter M."/>
            <person name="Pfister S."/>
            <person name="Riley R."/>
            <person name="Sitrit Y."/>
            <person name="Stielow J.B."/>
            <person name="Szollosi G."/>
            <person name="Zifcakova L."/>
            <person name="Stursova M."/>
            <person name="Spatafora J.W."/>
            <person name="Tedersoo L."/>
            <person name="Vaario L.M."/>
            <person name="Yamada A."/>
            <person name="Yan M."/>
            <person name="Wang P."/>
            <person name="Xu J."/>
            <person name="Bruns T."/>
            <person name="Baldrian P."/>
            <person name="Vilgalys R."/>
            <person name="Dunand C."/>
            <person name="Henrissat B."/>
            <person name="Grigoriev I.V."/>
            <person name="Hibbett D."/>
            <person name="Nagy L.G."/>
            <person name="Martin F.M."/>
        </authorList>
    </citation>
    <scope>NUCLEOTIDE SEQUENCE</scope>
    <source>
        <strain evidence="1">UP504</strain>
    </source>
</reference>
<accession>A0A9P6DQX7</accession>
<dbReference type="Proteomes" id="UP000886523">
    <property type="component" value="Unassembled WGS sequence"/>
</dbReference>
<evidence type="ECO:0000313" key="2">
    <source>
        <dbReference type="Proteomes" id="UP000886523"/>
    </source>
</evidence>
<gene>
    <name evidence="1" type="ORF">BS47DRAFT_1347906</name>
</gene>
<protein>
    <submittedName>
        <fullName evidence="1">Uncharacterized protein</fullName>
    </submittedName>
</protein>